<keyword evidence="6" id="KW-0677">Repeat</keyword>
<comment type="subcellular location">
    <subcellularLocation>
        <location evidence="1">Nucleus</location>
        <location evidence="1">Nuclear pore complex</location>
    </subcellularLocation>
</comment>
<evidence type="ECO:0000256" key="5">
    <source>
        <dbReference type="ARBA" id="ARBA00022574"/>
    </source>
</evidence>
<dbReference type="InterPro" id="IPR036322">
    <property type="entry name" value="WD40_repeat_dom_sf"/>
</dbReference>
<dbReference type="HOGENOM" id="CLU_032441_0_1_1"/>
<evidence type="ECO:0000256" key="7">
    <source>
        <dbReference type="ARBA" id="ARBA00022816"/>
    </source>
</evidence>
<evidence type="ECO:0000313" key="17">
    <source>
        <dbReference type="Proteomes" id="UP000001514"/>
    </source>
</evidence>
<gene>
    <name evidence="16" type="ORF">SELMODRAFT_128111</name>
</gene>
<keyword evidence="5 14" id="KW-0853">WD repeat</keyword>
<dbReference type="Gene3D" id="2.130.10.10">
    <property type="entry name" value="YVTN repeat-like/Quinoprotein amine dehydrogenase"/>
    <property type="match status" value="1"/>
</dbReference>
<dbReference type="PRINTS" id="PR00320">
    <property type="entry name" value="GPROTEINBRPT"/>
</dbReference>
<keyword evidence="10" id="KW-0906">Nuclear pore complex</keyword>
<dbReference type="Proteomes" id="UP000001514">
    <property type="component" value="Unassembled WGS sequence"/>
</dbReference>
<feature type="repeat" description="WD" evidence="14">
    <location>
        <begin position="222"/>
        <end position="257"/>
    </location>
</feature>
<comment type="subunit">
    <text evidence="3">The COPII coat is composed of at least 5 proteins: the SEC23/24 complex, the SEC13/31 complex, and the protein SAR1. Component of the nuclear pore complex (NPC). NPC constitutes the exclusive means of nucleocytoplasmic transport. NPCs allow the passive diffusion of ions and small molecules and the active, nuclear transport receptor-mediated bidirectional transport of macromolecules such as proteins, RNAs, ribonucleoparticles (RNPs), and ribosomal subunits across the nuclear envelope. Due to its 8-fold rotational symmetry, all subunits are present with 8 copies or multiples thereof.</text>
</comment>
<evidence type="ECO:0000256" key="9">
    <source>
        <dbReference type="ARBA" id="ARBA00023010"/>
    </source>
</evidence>
<evidence type="ECO:0000256" key="4">
    <source>
        <dbReference type="ARBA" id="ARBA00022448"/>
    </source>
</evidence>
<name>D8SYP1_SELML</name>
<evidence type="ECO:0000256" key="14">
    <source>
        <dbReference type="PROSITE-ProRule" id="PRU00221"/>
    </source>
</evidence>
<dbReference type="GO" id="GO:0005198">
    <property type="term" value="F:structural molecule activity"/>
    <property type="evidence" value="ECO:0000318"/>
    <property type="project" value="GO_Central"/>
</dbReference>
<evidence type="ECO:0000313" key="16">
    <source>
        <dbReference type="EMBL" id="EFJ10489.1"/>
    </source>
</evidence>
<dbReference type="GO" id="GO:0090114">
    <property type="term" value="P:COPII-coated vesicle budding"/>
    <property type="evidence" value="ECO:0000318"/>
    <property type="project" value="GO_Central"/>
</dbReference>
<dbReference type="FunCoup" id="D8SYP1">
    <property type="interactions" value="4942"/>
</dbReference>
<feature type="region of interest" description="Disordered" evidence="15">
    <location>
        <begin position="1"/>
        <end position="23"/>
    </location>
</feature>
<dbReference type="SUPFAM" id="SSF50978">
    <property type="entry name" value="WD40 repeat-like"/>
    <property type="match status" value="1"/>
</dbReference>
<dbReference type="PROSITE" id="PS50082">
    <property type="entry name" value="WD_REPEATS_2"/>
    <property type="match status" value="2"/>
</dbReference>
<dbReference type="OrthoDB" id="364224at2759"/>
<evidence type="ECO:0000256" key="12">
    <source>
        <dbReference type="ARBA" id="ARBA00025261"/>
    </source>
</evidence>
<sequence length="317" mass="34303">MAAVNASPVPSGDKLPSSHSIESGHTDIVHDAQMDYYGKRLATCSSDRSVRVFSVPQGSQGEHLLATLSGHDGPVWQICWGHPKFGSILASCSYDAKVIIWKEGAENQWIQAHVFKEHEASVNSIAWAPHEFGLCLACGSSDGTISVLTNKPDGSWDRVKIQQAHPVGVTSVSWAPSASPGSLLGDGRAGLIQKLVSGGCDNTVKVWKFADGHWKMDCFPPLSMHSDWVRDVAWAPNLGLPKNTIASASQDGTVVIWTQGREGDQWQGQLLHDFKSPVWRASWSLTGNILAVADATNSVTLWKEAVDGEWSQVNTIQ</sequence>
<evidence type="ECO:0000256" key="6">
    <source>
        <dbReference type="ARBA" id="ARBA00022737"/>
    </source>
</evidence>
<evidence type="ECO:0000256" key="1">
    <source>
        <dbReference type="ARBA" id="ARBA00004567"/>
    </source>
</evidence>
<evidence type="ECO:0000256" key="15">
    <source>
        <dbReference type="SAM" id="MobiDB-lite"/>
    </source>
</evidence>
<comment type="function">
    <text evidence="13">Required for protein transport from the endoplasmic reticulum to the Golgi apparatus.</text>
</comment>
<reference evidence="16 17" key="1">
    <citation type="journal article" date="2011" name="Science">
        <title>The Selaginella genome identifies genetic changes associated with the evolution of vascular plants.</title>
        <authorList>
            <person name="Banks J.A."/>
            <person name="Nishiyama T."/>
            <person name="Hasebe M."/>
            <person name="Bowman J.L."/>
            <person name="Gribskov M."/>
            <person name="dePamphilis C."/>
            <person name="Albert V.A."/>
            <person name="Aono N."/>
            <person name="Aoyama T."/>
            <person name="Ambrose B.A."/>
            <person name="Ashton N.W."/>
            <person name="Axtell M.J."/>
            <person name="Barker E."/>
            <person name="Barker M.S."/>
            <person name="Bennetzen J.L."/>
            <person name="Bonawitz N.D."/>
            <person name="Chapple C."/>
            <person name="Cheng C."/>
            <person name="Correa L.G."/>
            <person name="Dacre M."/>
            <person name="DeBarry J."/>
            <person name="Dreyer I."/>
            <person name="Elias M."/>
            <person name="Engstrom E.M."/>
            <person name="Estelle M."/>
            <person name="Feng L."/>
            <person name="Finet C."/>
            <person name="Floyd S.K."/>
            <person name="Frommer W.B."/>
            <person name="Fujita T."/>
            <person name="Gramzow L."/>
            <person name="Gutensohn M."/>
            <person name="Harholt J."/>
            <person name="Hattori M."/>
            <person name="Heyl A."/>
            <person name="Hirai T."/>
            <person name="Hiwatashi Y."/>
            <person name="Ishikawa M."/>
            <person name="Iwata M."/>
            <person name="Karol K.G."/>
            <person name="Koehler B."/>
            <person name="Kolukisaoglu U."/>
            <person name="Kubo M."/>
            <person name="Kurata T."/>
            <person name="Lalonde S."/>
            <person name="Li K."/>
            <person name="Li Y."/>
            <person name="Litt A."/>
            <person name="Lyons E."/>
            <person name="Manning G."/>
            <person name="Maruyama T."/>
            <person name="Michael T.P."/>
            <person name="Mikami K."/>
            <person name="Miyazaki S."/>
            <person name="Morinaga S."/>
            <person name="Murata T."/>
            <person name="Mueller-Roeber B."/>
            <person name="Nelson D.R."/>
            <person name="Obara M."/>
            <person name="Oguri Y."/>
            <person name="Olmstead R.G."/>
            <person name="Onodera N."/>
            <person name="Petersen B.L."/>
            <person name="Pils B."/>
            <person name="Prigge M."/>
            <person name="Rensing S.A."/>
            <person name="Riano-Pachon D.M."/>
            <person name="Roberts A.W."/>
            <person name="Sato Y."/>
            <person name="Scheller H.V."/>
            <person name="Schulz B."/>
            <person name="Schulz C."/>
            <person name="Shakirov E.V."/>
            <person name="Shibagaki N."/>
            <person name="Shinohara N."/>
            <person name="Shippen D.E."/>
            <person name="Soerensen I."/>
            <person name="Sotooka R."/>
            <person name="Sugimoto N."/>
            <person name="Sugita M."/>
            <person name="Sumikawa N."/>
            <person name="Tanurdzic M."/>
            <person name="Theissen G."/>
            <person name="Ulvskov P."/>
            <person name="Wakazuki S."/>
            <person name="Weng J.K."/>
            <person name="Willats W.W."/>
            <person name="Wipf D."/>
            <person name="Wolf P.G."/>
            <person name="Yang L."/>
            <person name="Zimmer A.D."/>
            <person name="Zhu Q."/>
            <person name="Mitros T."/>
            <person name="Hellsten U."/>
            <person name="Loque D."/>
            <person name="Otillar R."/>
            <person name="Salamov A."/>
            <person name="Schmutz J."/>
            <person name="Shapiro H."/>
            <person name="Lindquist E."/>
            <person name="Lucas S."/>
            <person name="Rokhsar D."/>
            <person name="Grigoriev I.V."/>
        </authorList>
    </citation>
    <scope>NUCLEOTIDE SEQUENCE [LARGE SCALE GENOMIC DNA]</scope>
</reference>
<feature type="repeat" description="WD" evidence="14">
    <location>
        <begin position="68"/>
        <end position="102"/>
    </location>
</feature>
<dbReference type="GO" id="GO:0006606">
    <property type="term" value="P:protein import into nucleus"/>
    <property type="evidence" value="ECO:0000318"/>
    <property type="project" value="GO_Central"/>
</dbReference>
<keyword evidence="11" id="KW-0539">Nucleus</keyword>
<dbReference type="GO" id="GO:0031080">
    <property type="term" value="C:nuclear pore outer ring"/>
    <property type="evidence" value="ECO:0000318"/>
    <property type="project" value="GO_Central"/>
</dbReference>
<dbReference type="PROSITE" id="PS50294">
    <property type="entry name" value="WD_REPEATS_REGION"/>
    <property type="match status" value="1"/>
</dbReference>
<dbReference type="InParanoid" id="D8SYP1"/>
<comment type="function">
    <text evidence="12">Component of the coat protein complex II (COPII) which promotes the formation of transport vesicles from the endoplasmic reticulum (ER). The coat has two main functions, the physical deformation of the endoplasmic reticulum membrane into vesicles and the selection of cargo molecules. It also functions as a component of the nuclear pore complex (NPC). NPC components, collectively referred to as nucleoporins (NUPs), can play the role of both NPC structural components and of docking or interaction partners for transiently associated nuclear transport factors. SEC13 is required for efficient mRNA export from the nucleus to the cytoplasm and for correct nuclear pore biogenesis and distribution.</text>
</comment>
<keyword evidence="9" id="KW-0811">Translocation</keyword>
<dbReference type="AlphaFoldDB" id="D8SYP1"/>
<keyword evidence="4" id="KW-0813">Transport</keyword>
<dbReference type="eggNOG" id="KOG1332">
    <property type="taxonomic scope" value="Eukaryota"/>
</dbReference>
<evidence type="ECO:0000256" key="11">
    <source>
        <dbReference type="ARBA" id="ARBA00023242"/>
    </source>
</evidence>
<dbReference type="InterPro" id="IPR037363">
    <property type="entry name" value="Sec13/Seh1_fam"/>
</dbReference>
<accession>D8SYP1</accession>
<dbReference type="EMBL" id="GL377653">
    <property type="protein sequence ID" value="EFJ10489.1"/>
    <property type="molecule type" value="Genomic_DNA"/>
</dbReference>
<dbReference type="InterPro" id="IPR020472">
    <property type="entry name" value="WD40_PAC1"/>
</dbReference>
<keyword evidence="8" id="KW-0653">Protein transport</keyword>
<dbReference type="Pfam" id="PF00400">
    <property type="entry name" value="WD40"/>
    <property type="match status" value="5"/>
</dbReference>
<evidence type="ECO:0000256" key="10">
    <source>
        <dbReference type="ARBA" id="ARBA00023132"/>
    </source>
</evidence>
<dbReference type="GO" id="GO:0030127">
    <property type="term" value="C:COPII vesicle coat"/>
    <property type="evidence" value="ECO:0000318"/>
    <property type="project" value="GO_Central"/>
</dbReference>
<protein>
    <submittedName>
        <fullName evidence="16">Uncharacterized protein</fullName>
    </submittedName>
</protein>
<dbReference type="Gramene" id="EFJ10489">
    <property type="protein sequence ID" value="EFJ10489"/>
    <property type="gene ID" value="SELMODRAFT_128111"/>
</dbReference>
<dbReference type="PANTHER" id="PTHR11024:SF2">
    <property type="entry name" value="PROTEIN SEC13 HOMOLOG"/>
    <property type="match status" value="1"/>
</dbReference>
<dbReference type="PANTHER" id="PTHR11024">
    <property type="entry name" value="NUCLEAR PORE COMPLEX PROTEIN SEC13 / SEH1 FAMILY MEMBER"/>
    <property type="match status" value="1"/>
</dbReference>
<dbReference type="OMA" id="REGDQWE"/>
<dbReference type="InterPro" id="IPR015943">
    <property type="entry name" value="WD40/YVTN_repeat-like_dom_sf"/>
</dbReference>
<dbReference type="SMART" id="SM00320">
    <property type="entry name" value="WD40"/>
    <property type="match status" value="6"/>
</dbReference>
<dbReference type="GO" id="GO:0051028">
    <property type="term" value="P:mRNA transport"/>
    <property type="evidence" value="ECO:0007669"/>
    <property type="project" value="UniProtKB-KW"/>
</dbReference>
<dbReference type="KEGG" id="smo:SELMODRAFT_128111"/>
<proteinExistence type="inferred from homology"/>
<keyword evidence="7" id="KW-0509">mRNA transport</keyword>
<keyword evidence="17" id="KW-1185">Reference proteome</keyword>
<comment type="similarity">
    <text evidence="2">Belongs to the WD repeat SEC13 family.</text>
</comment>
<organism evidence="17">
    <name type="scientific">Selaginella moellendorffii</name>
    <name type="common">Spikemoss</name>
    <dbReference type="NCBI Taxonomy" id="88036"/>
    <lineage>
        <taxon>Eukaryota</taxon>
        <taxon>Viridiplantae</taxon>
        <taxon>Streptophyta</taxon>
        <taxon>Embryophyta</taxon>
        <taxon>Tracheophyta</taxon>
        <taxon>Lycopodiopsida</taxon>
        <taxon>Selaginellales</taxon>
        <taxon>Selaginellaceae</taxon>
        <taxon>Selaginella</taxon>
    </lineage>
</organism>
<evidence type="ECO:0000256" key="3">
    <source>
        <dbReference type="ARBA" id="ARBA00011369"/>
    </source>
</evidence>
<evidence type="ECO:0000256" key="13">
    <source>
        <dbReference type="ARBA" id="ARBA00060100"/>
    </source>
</evidence>
<evidence type="ECO:0000256" key="2">
    <source>
        <dbReference type="ARBA" id="ARBA00010102"/>
    </source>
</evidence>
<dbReference type="STRING" id="88036.D8SYP1"/>
<dbReference type="InterPro" id="IPR001680">
    <property type="entry name" value="WD40_rpt"/>
</dbReference>
<dbReference type="FunFam" id="2.130.10.10:FF:000017">
    <property type="entry name" value="SEC13 homolog (S. cerevisiae)"/>
    <property type="match status" value="1"/>
</dbReference>
<evidence type="ECO:0000256" key="8">
    <source>
        <dbReference type="ARBA" id="ARBA00022927"/>
    </source>
</evidence>